<evidence type="ECO:0000256" key="2">
    <source>
        <dbReference type="ARBA" id="ARBA00005236"/>
    </source>
</evidence>
<keyword evidence="5 7" id="KW-1133">Transmembrane helix</keyword>
<comment type="subcellular location">
    <subcellularLocation>
        <location evidence="1">Cell membrane</location>
        <topology evidence="1">Multi-pass membrane protein</topology>
    </subcellularLocation>
</comment>
<gene>
    <name evidence="9" type="ORF">LMG23994_04973</name>
</gene>
<dbReference type="PROSITE" id="PS51257">
    <property type="entry name" value="PROKAR_LIPOPROTEIN"/>
    <property type="match status" value="1"/>
</dbReference>
<feature type="transmembrane region" description="Helical" evidence="7">
    <location>
        <begin position="358"/>
        <end position="386"/>
    </location>
</feature>
<feature type="transmembrane region" description="Helical" evidence="7">
    <location>
        <begin position="436"/>
        <end position="455"/>
    </location>
</feature>
<dbReference type="RefSeq" id="WP_224007208.1">
    <property type="nucleotide sequence ID" value="NZ_CAJZAF010000033.1"/>
</dbReference>
<comment type="similarity">
    <text evidence="2">Belongs to the ABC-4 integral membrane protein family. LolC/E subfamily.</text>
</comment>
<evidence type="ECO:0000313" key="10">
    <source>
        <dbReference type="Proteomes" id="UP000701702"/>
    </source>
</evidence>
<evidence type="ECO:0000256" key="7">
    <source>
        <dbReference type="SAM" id="Phobius"/>
    </source>
</evidence>
<keyword evidence="6 7" id="KW-0472">Membrane</keyword>
<feature type="transmembrane region" description="Helical" evidence="7">
    <location>
        <begin position="315"/>
        <end position="337"/>
    </location>
</feature>
<dbReference type="InterPro" id="IPR051447">
    <property type="entry name" value="Lipoprotein-release_system"/>
</dbReference>
<feature type="domain" description="ABC3 transporter permease C-terminal" evidence="8">
    <location>
        <begin position="662"/>
        <end position="778"/>
    </location>
</feature>
<sequence>MVAARLTMLSRELWRLRAQVTAAALVVACGIAVLVAMNGAWRSLASSKDRYYEMQRFADVFANVKRAPVSLERPIRAIPGVREVLMRIVHDVTADVPGAREPATLRLISLPAAGKVGINGLWVSRGRLPDSSRDDEVVLSVAFADANGLDVGGHVTAILNGHARRLTITGLGMSPEYVYEVGQGMVFPDNRRFGVMWMGHAEMESAFDMEGGFNDLAILLDAEARPQEVVTRLDRILLRYGCLGAYERTLQQSNRFLSDELDEIRVIANYVPALFLAVAGFLLYTLLSRLVTLQRAEVGLLKAFGYSTGTVALQYVYFGLATVLVGVLLGVPGGLYLEKLLVGLYRQYFHFPALNAEVSPGIVVGAVMASVCAASVGSASAALRAARLSPVEAMRPELPLGFRASFLDRAGLLAVLPIPLRLILRNLARRPGKALMSITAIALAVGLTIVGRFGLDGVNTILNLQFGRVQHEDVTLIFNEPRPLRVIHDLAQMPGVLRVEPFRIVPVWLRHANRSKRTEITGLEATGELHEIAGYTSGRHPVASDGLVLSARLAAELGVSVGERVEVEVLEGHRNSLVMRVADVVDDLLGAVAYMDYKVSSRLLGEAPAISGAYLRVDADKAQLLYQRLKGLPVVSSVIIRSAVIASIRRTLDRTFVVSSLVLAAFATVIVAGVVYNNFRIALSERGNELASLRVLGFSQQEVAGILLGEQLLLTVLSLPVGIALGYGLCALLVPMFDREAFRIPLHLSRQTLAQALLPAIGAAAVAGLLIQQRLRRLDLIAVLKTRE</sequence>
<keyword evidence="10" id="KW-1185">Reference proteome</keyword>
<dbReference type="Proteomes" id="UP000701702">
    <property type="component" value="Unassembled WGS sequence"/>
</dbReference>
<feature type="transmembrane region" description="Helical" evidence="7">
    <location>
        <begin position="754"/>
        <end position="771"/>
    </location>
</feature>
<organism evidence="9 10">
    <name type="scientific">Cupriavidus pinatubonensis</name>
    <dbReference type="NCBI Taxonomy" id="248026"/>
    <lineage>
        <taxon>Bacteria</taxon>
        <taxon>Pseudomonadati</taxon>
        <taxon>Pseudomonadota</taxon>
        <taxon>Betaproteobacteria</taxon>
        <taxon>Burkholderiales</taxon>
        <taxon>Burkholderiaceae</taxon>
        <taxon>Cupriavidus</taxon>
    </lineage>
</organism>
<dbReference type="PANTHER" id="PTHR30489">
    <property type="entry name" value="LIPOPROTEIN-RELEASING SYSTEM TRANSMEMBRANE PROTEIN LOLE"/>
    <property type="match status" value="1"/>
</dbReference>
<accession>A0ABN7ZBY5</accession>
<dbReference type="EMBL" id="CAJZAF010000033">
    <property type="protein sequence ID" value="CAG9182738.1"/>
    <property type="molecule type" value="Genomic_DNA"/>
</dbReference>
<feature type="transmembrane region" description="Helical" evidence="7">
    <location>
        <begin position="712"/>
        <end position="734"/>
    </location>
</feature>
<feature type="transmembrane region" description="Helical" evidence="7">
    <location>
        <begin position="20"/>
        <end position="41"/>
    </location>
</feature>
<feature type="transmembrane region" description="Helical" evidence="7">
    <location>
        <begin position="656"/>
        <end position="676"/>
    </location>
</feature>
<evidence type="ECO:0000256" key="1">
    <source>
        <dbReference type="ARBA" id="ARBA00004651"/>
    </source>
</evidence>
<protein>
    <recommendedName>
        <fullName evidence="8">ABC3 transporter permease C-terminal domain-containing protein</fullName>
    </recommendedName>
</protein>
<keyword evidence="3" id="KW-1003">Cell membrane</keyword>
<feature type="transmembrane region" description="Helical" evidence="7">
    <location>
        <begin position="267"/>
        <end position="287"/>
    </location>
</feature>
<feature type="domain" description="ABC3 transporter permease C-terminal" evidence="8">
    <location>
        <begin position="271"/>
        <end position="390"/>
    </location>
</feature>
<proteinExistence type="inferred from homology"/>
<evidence type="ECO:0000256" key="4">
    <source>
        <dbReference type="ARBA" id="ARBA00022692"/>
    </source>
</evidence>
<evidence type="ECO:0000256" key="6">
    <source>
        <dbReference type="ARBA" id="ARBA00023136"/>
    </source>
</evidence>
<dbReference type="InterPro" id="IPR003838">
    <property type="entry name" value="ABC3_permease_C"/>
</dbReference>
<reference evidence="9 10" key="1">
    <citation type="submission" date="2021-08" db="EMBL/GenBank/DDBJ databases">
        <authorList>
            <person name="Peeters C."/>
        </authorList>
    </citation>
    <scope>NUCLEOTIDE SEQUENCE [LARGE SCALE GENOMIC DNA]</scope>
    <source>
        <strain evidence="9 10">LMG 23994</strain>
    </source>
</reference>
<dbReference type="PANTHER" id="PTHR30489:SF0">
    <property type="entry name" value="LIPOPROTEIN-RELEASING SYSTEM TRANSMEMBRANE PROTEIN LOLE"/>
    <property type="match status" value="1"/>
</dbReference>
<evidence type="ECO:0000256" key="5">
    <source>
        <dbReference type="ARBA" id="ARBA00022989"/>
    </source>
</evidence>
<evidence type="ECO:0000259" key="8">
    <source>
        <dbReference type="Pfam" id="PF02687"/>
    </source>
</evidence>
<evidence type="ECO:0000313" key="9">
    <source>
        <dbReference type="EMBL" id="CAG9182738.1"/>
    </source>
</evidence>
<comment type="caution">
    <text evidence="9">The sequence shown here is derived from an EMBL/GenBank/DDBJ whole genome shotgun (WGS) entry which is preliminary data.</text>
</comment>
<evidence type="ECO:0000256" key="3">
    <source>
        <dbReference type="ARBA" id="ARBA00022475"/>
    </source>
</evidence>
<keyword evidence="4 7" id="KW-0812">Transmembrane</keyword>
<dbReference type="Pfam" id="PF02687">
    <property type="entry name" value="FtsX"/>
    <property type="match status" value="2"/>
</dbReference>
<name>A0ABN7ZBY5_9BURK</name>